<dbReference type="OrthoDB" id="5857966at2759"/>
<feature type="non-terminal residue" evidence="2">
    <location>
        <position position="1"/>
    </location>
</feature>
<name>A0A5J9UTN2_9POAL</name>
<dbReference type="SUPFAM" id="SSF56112">
    <property type="entry name" value="Protein kinase-like (PK-like)"/>
    <property type="match status" value="1"/>
</dbReference>
<sequence>MPTPHLACAILAMDGIIWTESSLTKENKINKSAHHADVSEGLEWGSRYQIIRGICDGLHYLHHQRIAHLDLKPANILLDHCMVPKINIS</sequence>
<dbReference type="GO" id="GO:0005524">
    <property type="term" value="F:ATP binding"/>
    <property type="evidence" value="ECO:0007669"/>
    <property type="project" value="InterPro"/>
</dbReference>
<dbReference type="Proteomes" id="UP000324897">
    <property type="component" value="Chromosome 2"/>
</dbReference>
<dbReference type="PANTHER" id="PTHR45707">
    <property type="entry name" value="C2 CALCIUM/LIPID-BINDING PLANT PHOSPHORIBOSYLTRANSFERASE FAMILY PROTEIN"/>
    <property type="match status" value="1"/>
</dbReference>
<dbReference type="InterPro" id="IPR008271">
    <property type="entry name" value="Ser/Thr_kinase_AS"/>
</dbReference>
<dbReference type="Gene3D" id="1.10.510.10">
    <property type="entry name" value="Transferase(Phosphotransferase) domain 1"/>
    <property type="match status" value="1"/>
</dbReference>
<organism evidence="2 3">
    <name type="scientific">Eragrostis curvula</name>
    <name type="common">weeping love grass</name>
    <dbReference type="NCBI Taxonomy" id="38414"/>
    <lineage>
        <taxon>Eukaryota</taxon>
        <taxon>Viridiplantae</taxon>
        <taxon>Streptophyta</taxon>
        <taxon>Embryophyta</taxon>
        <taxon>Tracheophyta</taxon>
        <taxon>Spermatophyta</taxon>
        <taxon>Magnoliopsida</taxon>
        <taxon>Liliopsida</taxon>
        <taxon>Poales</taxon>
        <taxon>Poaceae</taxon>
        <taxon>PACMAD clade</taxon>
        <taxon>Chloridoideae</taxon>
        <taxon>Eragrostideae</taxon>
        <taxon>Eragrostidinae</taxon>
        <taxon>Eragrostis</taxon>
    </lineage>
</organism>
<dbReference type="AlphaFoldDB" id="A0A5J9UTN2"/>
<dbReference type="PANTHER" id="PTHR45707:SF70">
    <property type="entry name" value="PROTEIN KINASE DOMAIN-CONTAINING PROTEIN"/>
    <property type="match status" value="1"/>
</dbReference>
<accession>A0A5J9UTN2</accession>
<dbReference type="Pfam" id="PF00069">
    <property type="entry name" value="Pkinase"/>
    <property type="match status" value="1"/>
</dbReference>
<protein>
    <recommendedName>
        <fullName evidence="1">Protein kinase domain-containing protein</fullName>
    </recommendedName>
</protein>
<dbReference type="Gramene" id="TVU26631">
    <property type="protein sequence ID" value="TVU26631"/>
    <property type="gene ID" value="EJB05_29185"/>
</dbReference>
<feature type="domain" description="Protein kinase" evidence="1">
    <location>
        <begin position="1"/>
        <end position="89"/>
    </location>
</feature>
<dbReference type="PROSITE" id="PS00108">
    <property type="entry name" value="PROTEIN_KINASE_ST"/>
    <property type="match status" value="1"/>
</dbReference>
<evidence type="ECO:0000313" key="3">
    <source>
        <dbReference type="Proteomes" id="UP000324897"/>
    </source>
</evidence>
<dbReference type="InterPro" id="IPR011009">
    <property type="entry name" value="Kinase-like_dom_sf"/>
</dbReference>
<dbReference type="GO" id="GO:0004672">
    <property type="term" value="F:protein kinase activity"/>
    <property type="evidence" value="ECO:0007669"/>
    <property type="project" value="InterPro"/>
</dbReference>
<comment type="caution">
    <text evidence="2">The sequence shown here is derived from an EMBL/GenBank/DDBJ whole genome shotgun (WGS) entry which is preliminary data.</text>
</comment>
<dbReference type="PROSITE" id="PS50011">
    <property type="entry name" value="PROTEIN_KINASE_DOM"/>
    <property type="match status" value="1"/>
</dbReference>
<gene>
    <name evidence="2" type="ORF">EJB05_29185</name>
</gene>
<dbReference type="InterPro" id="IPR000719">
    <property type="entry name" value="Prot_kinase_dom"/>
</dbReference>
<proteinExistence type="predicted"/>
<dbReference type="EMBL" id="RWGY01000013">
    <property type="protein sequence ID" value="TVU26631.1"/>
    <property type="molecule type" value="Genomic_DNA"/>
</dbReference>
<keyword evidence="3" id="KW-1185">Reference proteome</keyword>
<reference evidence="2 3" key="1">
    <citation type="journal article" date="2019" name="Sci. Rep.">
        <title>A high-quality genome of Eragrostis curvula grass provides insights into Poaceae evolution and supports new strategies to enhance forage quality.</title>
        <authorList>
            <person name="Carballo J."/>
            <person name="Santos B.A.C.M."/>
            <person name="Zappacosta D."/>
            <person name="Garbus I."/>
            <person name="Selva J.P."/>
            <person name="Gallo C.A."/>
            <person name="Diaz A."/>
            <person name="Albertini E."/>
            <person name="Caccamo M."/>
            <person name="Echenique V."/>
        </authorList>
    </citation>
    <scope>NUCLEOTIDE SEQUENCE [LARGE SCALE GENOMIC DNA]</scope>
    <source>
        <strain evidence="3">cv. Victoria</strain>
        <tissue evidence="2">Leaf</tissue>
    </source>
</reference>
<evidence type="ECO:0000259" key="1">
    <source>
        <dbReference type="PROSITE" id="PS50011"/>
    </source>
</evidence>
<evidence type="ECO:0000313" key="2">
    <source>
        <dbReference type="EMBL" id="TVU26631.1"/>
    </source>
</evidence>